<organism evidence="1 2">
    <name type="scientific">candidate division TA06 bacterium</name>
    <dbReference type="NCBI Taxonomy" id="2250710"/>
    <lineage>
        <taxon>Bacteria</taxon>
        <taxon>Bacteria division TA06</taxon>
    </lineage>
</organism>
<evidence type="ECO:0008006" key="3">
    <source>
        <dbReference type="Google" id="ProtNLM"/>
    </source>
</evidence>
<proteinExistence type="predicted"/>
<comment type="caution">
    <text evidence="1">The sequence shown here is derived from an EMBL/GenBank/DDBJ whole genome shotgun (WGS) entry which is preliminary data.</text>
</comment>
<dbReference type="InterPro" id="IPR036249">
    <property type="entry name" value="Thioredoxin-like_sf"/>
</dbReference>
<dbReference type="Proteomes" id="UP000315525">
    <property type="component" value="Unassembled WGS sequence"/>
</dbReference>
<gene>
    <name evidence="1" type="ORF">E3J62_07180</name>
</gene>
<dbReference type="AlphaFoldDB" id="A0A523UST6"/>
<dbReference type="SUPFAM" id="SSF52833">
    <property type="entry name" value="Thioredoxin-like"/>
    <property type="match status" value="1"/>
</dbReference>
<reference evidence="1 2" key="1">
    <citation type="submission" date="2019-03" db="EMBL/GenBank/DDBJ databases">
        <title>Metabolic potential of uncultured bacteria and archaea associated with petroleum seepage in deep-sea sediments.</title>
        <authorList>
            <person name="Dong X."/>
            <person name="Hubert C."/>
        </authorList>
    </citation>
    <scope>NUCLEOTIDE SEQUENCE [LARGE SCALE GENOMIC DNA]</scope>
    <source>
        <strain evidence="1">E44_bin18</strain>
    </source>
</reference>
<name>A0A523UST6_UNCT6</name>
<protein>
    <recommendedName>
        <fullName evidence="3">Redoxin domain-containing protein</fullName>
    </recommendedName>
</protein>
<accession>A0A523UST6</accession>
<evidence type="ECO:0000313" key="2">
    <source>
        <dbReference type="Proteomes" id="UP000315525"/>
    </source>
</evidence>
<sequence length="368" mass="41052">MKRIECLVAVPILALGSVFGTVGDEGPVRIGLGDYLPELSFSFVLGEDDARYLGLRAGEPLNLNKIDADLVIIELFITQCFKCEKQVPIYEEAFKAVSSDSEIRDRVAFIGIGIGNSITSVRAFKETHSVSFPLVPDDSLSAFKQLGEPGRAPYTLFARKTEDGRRLVVSTHGGPFRSAKDLLDEIRVTLEYELSLIRGEPRMQEVAQDIECVISAEEIRRLITQTVDTLSGKTRRIDLVKLKSKDSVYVIRAGYGRQRRKLFAKLESRRTICGDCHDTHFVYVFDEVGKIVDFIPISLSKIANMDWDEDDVEFMKDRLIGHSVLGGEGFDLEVDAVTGATITSILIFDSLRNGKRLYQELVAEGHLP</sequence>
<dbReference type="EMBL" id="SOJN01000080">
    <property type="protein sequence ID" value="TET45535.1"/>
    <property type="molecule type" value="Genomic_DNA"/>
</dbReference>
<evidence type="ECO:0000313" key="1">
    <source>
        <dbReference type="EMBL" id="TET45535.1"/>
    </source>
</evidence>
<dbReference type="Gene3D" id="3.40.30.10">
    <property type="entry name" value="Glutaredoxin"/>
    <property type="match status" value="1"/>
</dbReference>